<dbReference type="SUPFAM" id="SSF52218">
    <property type="entry name" value="Flavoproteins"/>
    <property type="match status" value="1"/>
</dbReference>
<dbReference type="RefSeq" id="WP_134339866.1">
    <property type="nucleotide sequence ID" value="NZ_SOPW01000007.1"/>
</dbReference>
<dbReference type="PANTHER" id="PTHR43408">
    <property type="entry name" value="FMN REDUCTASE (NADPH)"/>
    <property type="match status" value="1"/>
</dbReference>
<keyword evidence="6" id="KW-1185">Reference proteome</keyword>
<evidence type="ECO:0000259" key="4">
    <source>
        <dbReference type="Pfam" id="PF03358"/>
    </source>
</evidence>
<dbReference type="InterPro" id="IPR005025">
    <property type="entry name" value="FMN_Rdtase-like_dom"/>
</dbReference>
<comment type="caution">
    <text evidence="5">The sequence shown here is derived from an EMBL/GenBank/DDBJ whole genome shotgun (WGS) entry which is preliminary data.</text>
</comment>
<evidence type="ECO:0000256" key="3">
    <source>
        <dbReference type="ARBA" id="ARBA00023002"/>
    </source>
</evidence>
<accession>A0A4Y8IMW4</accession>
<dbReference type="Proteomes" id="UP000297975">
    <property type="component" value="Unassembled WGS sequence"/>
</dbReference>
<proteinExistence type="predicted"/>
<evidence type="ECO:0000256" key="2">
    <source>
        <dbReference type="ARBA" id="ARBA00022643"/>
    </source>
</evidence>
<keyword evidence="2" id="KW-0288">FMN</keyword>
<keyword evidence="3" id="KW-0560">Oxidoreductase</keyword>
<name>A0A4Y8IMW4_9BACI</name>
<keyword evidence="1" id="KW-0285">Flavoprotein</keyword>
<dbReference type="AlphaFoldDB" id="A0A4Y8IMW4"/>
<dbReference type="OrthoDB" id="1643408at2"/>
<evidence type="ECO:0000313" key="6">
    <source>
        <dbReference type="Proteomes" id="UP000297975"/>
    </source>
</evidence>
<feature type="domain" description="NADPH-dependent FMN reductase-like" evidence="4">
    <location>
        <begin position="1"/>
        <end position="143"/>
    </location>
</feature>
<dbReference type="InterPro" id="IPR029039">
    <property type="entry name" value="Flavoprotein-like_sf"/>
</dbReference>
<organism evidence="5 6">
    <name type="scientific">Filobacillus milosensis</name>
    <dbReference type="NCBI Taxonomy" id="94137"/>
    <lineage>
        <taxon>Bacteria</taxon>
        <taxon>Bacillati</taxon>
        <taxon>Bacillota</taxon>
        <taxon>Bacilli</taxon>
        <taxon>Bacillales</taxon>
        <taxon>Bacillaceae</taxon>
        <taxon>Filobacillus</taxon>
    </lineage>
</organism>
<dbReference type="InterPro" id="IPR051814">
    <property type="entry name" value="NAD(P)H-dep_FMN_reductase"/>
</dbReference>
<dbReference type="EMBL" id="SOPW01000007">
    <property type="protein sequence ID" value="TFB21722.1"/>
    <property type="molecule type" value="Genomic_DNA"/>
</dbReference>
<dbReference type="Pfam" id="PF03358">
    <property type="entry name" value="FMN_red"/>
    <property type="match status" value="1"/>
</dbReference>
<dbReference type="PANTHER" id="PTHR43408:SF2">
    <property type="entry name" value="FMN REDUCTASE (NADPH)"/>
    <property type="match status" value="1"/>
</dbReference>
<dbReference type="GO" id="GO:0016491">
    <property type="term" value="F:oxidoreductase activity"/>
    <property type="evidence" value="ECO:0007669"/>
    <property type="project" value="UniProtKB-KW"/>
</dbReference>
<sequence length="190" mass="21813">MKILLINGTIVGEKTKVLLNEVEKQLIEYIPSNQIEIIHLEDLKLEFADGRTKEQYNEDTHKLIDEIESADGYIIASPIFQGSIPGVLKNVFDLISPKGMRYKPVSILANGGTFQHHLVVENQLKPILDYFKCLVTPNYVYAQTSHFSHTNELIDEDVARRIQELARVFHQYLNMSRDLREGHDDSIADY</sequence>
<dbReference type="Gene3D" id="3.40.50.360">
    <property type="match status" value="1"/>
</dbReference>
<reference evidence="5 6" key="1">
    <citation type="submission" date="2019-03" db="EMBL/GenBank/DDBJ databases">
        <authorList>
            <person name="He R.-H."/>
        </authorList>
    </citation>
    <scope>NUCLEOTIDE SEQUENCE [LARGE SCALE GENOMIC DNA]</scope>
    <source>
        <strain evidence="6">SH 714</strain>
    </source>
</reference>
<protein>
    <submittedName>
        <fullName evidence="5">NAD(P)H-dependent oxidoreductase</fullName>
    </submittedName>
</protein>
<evidence type="ECO:0000256" key="1">
    <source>
        <dbReference type="ARBA" id="ARBA00022630"/>
    </source>
</evidence>
<evidence type="ECO:0000313" key="5">
    <source>
        <dbReference type="EMBL" id="TFB21722.1"/>
    </source>
</evidence>
<gene>
    <name evidence="5" type="ORF">E3U55_07765</name>
</gene>